<dbReference type="EMBL" id="WISB01000008">
    <property type="protein sequence ID" value="MQW67873.1"/>
    <property type="molecule type" value="Genomic_DNA"/>
</dbReference>
<organism evidence="1">
    <name type="scientific">Sinorhizobium medicae</name>
    <dbReference type="NCBI Taxonomy" id="110321"/>
    <lineage>
        <taxon>Bacteria</taxon>
        <taxon>Pseudomonadati</taxon>
        <taxon>Pseudomonadota</taxon>
        <taxon>Alphaproteobacteria</taxon>
        <taxon>Hyphomicrobiales</taxon>
        <taxon>Rhizobiaceae</taxon>
        <taxon>Sinorhizobium/Ensifer group</taxon>
        <taxon>Sinorhizobium</taxon>
    </lineage>
</organism>
<dbReference type="RefSeq" id="WP_153412243.1">
    <property type="nucleotide sequence ID" value="NZ_WISB01000008.1"/>
</dbReference>
<sequence length="169" mass="19253">MKDDKEPKDQRIPIMMTASEVRQIDDWSFAQRIRSRGEAIRRLCHIGLNAEEKLDMVAELIQVASEWTDETRRHQLEDSNGSDPDAPAPLATQTNFIGSMVLLAAKIAMHEMRSKGENLRELEDIKVALEASIDDDPQMAEAREKLELFIDDWKARLPGKAMRPAKARE</sequence>
<accession>A0A6G1WDX4</accession>
<reference evidence="1" key="1">
    <citation type="journal article" date="2013" name="Genome Biol.">
        <title>Comparative genomics of the core and accessory genomes of 48 Sinorhizobium strains comprising five genospecies.</title>
        <authorList>
            <person name="Sugawara M."/>
            <person name="Epstein B."/>
            <person name="Badgley B.D."/>
            <person name="Unno T."/>
            <person name="Xu L."/>
            <person name="Reese J."/>
            <person name="Gyaneshwar P."/>
            <person name="Denny R."/>
            <person name="Mudge J."/>
            <person name="Bharti A.K."/>
            <person name="Farmer A.D."/>
            <person name="May G.D."/>
            <person name="Woodward J.E."/>
            <person name="Medigue C."/>
            <person name="Vallenet D."/>
            <person name="Lajus A."/>
            <person name="Rouy Z."/>
            <person name="Martinez-Vaz B."/>
            <person name="Tiffin P."/>
            <person name="Young N.D."/>
            <person name="Sadowsky M.J."/>
        </authorList>
    </citation>
    <scope>NUCLEOTIDE SEQUENCE</scope>
    <source>
        <strain evidence="1">M1</strain>
    </source>
</reference>
<name>A0A6G1WDX4_9HYPH</name>
<comment type="caution">
    <text evidence="1">The sequence shown here is derived from an EMBL/GenBank/DDBJ whole genome shotgun (WGS) entry which is preliminary data.</text>
</comment>
<evidence type="ECO:0000313" key="1">
    <source>
        <dbReference type="EMBL" id="MQW67873.1"/>
    </source>
</evidence>
<proteinExistence type="predicted"/>
<gene>
    <name evidence="1" type="ORF">GHJ91_01415</name>
</gene>
<dbReference type="AlphaFoldDB" id="A0A6G1WDX4"/>
<protein>
    <submittedName>
        <fullName evidence="1">Uncharacterized protein</fullName>
    </submittedName>
</protein>